<sequence length="70" mass="8133">MIERYQLTLSIRVDLVLICSSEQINLELGHISLHFEKGQNTKKELTYNCSNNKKICTFRVQKKTAKTIYG</sequence>
<name>A0A1I7XQF7_HETBA</name>
<dbReference type="Proteomes" id="UP000095283">
    <property type="component" value="Unplaced"/>
</dbReference>
<protein>
    <submittedName>
        <fullName evidence="2">Uncharacterized protein</fullName>
    </submittedName>
</protein>
<reference evidence="2" key="1">
    <citation type="submission" date="2016-11" db="UniProtKB">
        <authorList>
            <consortium name="WormBaseParasite"/>
        </authorList>
    </citation>
    <scope>IDENTIFICATION</scope>
</reference>
<proteinExistence type="predicted"/>
<evidence type="ECO:0000313" key="1">
    <source>
        <dbReference type="Proteomes" id="UP000095283"/>
    </source>
</evidence>
<accession>A0A1I7XQF7</accession>
<keyword evidence="1" id="KW-1185">Reference proteome</keyword>
<dbReference type="AlphaFoldDB" id="A0A1I7XQF7"/>
<organism evidence="1 2">
    <name type="scientific">Heterorhabditis bacteriophora</name>
    <name type="common">Entomopathogenic nematode worm</name>
    <dbReference type="NCBI Taxonomy" id="37862"/>
    <lineage>
        <taxon>Eukaryota</taxon>
        <taxon>Metazoa</taxon>
        <taxon>Ecdysozoa</taxon>
        <taxon>Nematoda</taxon>
        <taxon>Chromadorea</taxon>
        <taxon>Rhabditida</taxon>
        <taxon>Rhabditina</taxon>
        <taxon>Rhabditomorpha</taxon>
        <taxon>Strongyloidea</taxon>
        <taxon>Heterorhabditidae</taxon>
        <taxon>Heterorhabditis</taxon>
    </lineage>
</organism>
<evidence type="ECO:0000313" key="2">
    <source>
        <dbReference type="WBParaSite" id="Hba_20027"/>
    </source>
</evidence>
<dbReference type="WBParaSite" id="Hba_20027">
    <property type="protein sequence ID" value="Hba_20027"/>
    <property type="gene ID" value="Hba_20027"/>
</dbReference>